<dbReference type="InterPro" id="IPR027417">
    <property type="entry name" value="P-loop_NTPase"/>
</dbReference>
<evidence type="ECO:0000313" key="18">
    <source>
        <dbReference type="EMBL" id="KAL3527947.1"/>
    </source>
</evidence>
<feature type="domain" description="Disease resistance protein winged helix" evidence="16">
    <location>
        <begin position="814"/>
        <end position="883"/>
    </location>
</feature>
<evidence type="ECO:0000256" key="6">
    <source>
        <dbReference type="ARBA" id="ARBA00022614"/>
    </source>
</evidence>
<dbReference type="Pfam" id="PF12061">
    <property type="entry name" value="NB-LRR"/>
    <property type="match status" value="1"/>
</dbReference>
<dbReference type="Gene3D" id="3.80.10.10">
    <property type="entry name" value="Ribonuclease Inhibitor"/>
    <property type="match status" value="1"/>
</dbReference>
<keyword evidence="6" id="KW-0433">Leucine-rich repeat</keyword>
<dbReference type="Pfam" id="PF18052">
    <property type="entry name" value="Rx_N"/>
    <property type="match status" value="1"/>
</dbReference>
<evidence type="ECO:0000256" key="11">
    <source>
        <dbReference type="ARBA" id="ARBA00022840"/>
    </source>
</evidence>
<dbReference type="Gene3D" id="1.10.10.10">
    <property type="entry name" value="Winged helix-like DNA-binding domain superfamily/Winged helix DNA-binding domain"/>
    <property type="match status" value="1"/>
</dbReference>
<dbReference type="AlphaFoldDB" id="A0ABD3AAU7"/>
<feature type="domain" description="Late blight resistance protein R1A-like N-terminal" evidence="14">
    <location>
        <begin position="140"/>
        <end position="379"/>
    </location>
</feature>
<organism evidence="18 19">
    <name type="scientific">Cinchona calisaya</name>
    <dbReference type="NCBI Taxonomy" id="153742"/>
    <lineage>
        <taxon>Eukaryota</taxon>
        <taxon>Viridiplantae</taxon>
        <taxon>Streptophyta</taxon>
        <taxon>Embryophyta</taxon>
        <taxon>Tracheophyta</taxon>
        <taxon>Spermatophyta</taxon>
        <taxon>Magnoliopsida</taxon>
        <taxon>eudicotyledons</taxon>
        <taxon>Gunneridae</taxon>
        <taxon>Pentapetalae</taxon>
        <taxon>asterids</taxon>
        <taxon>lamiids</taxon>
        <taxon>Gentianales</taxon>
        <taxon>Rubiaceae</taxon>
        <taxon>Cinchonoideae</taxon>
        <taxon>Cinchoneae</taxon>
        <taxon>Cinchona</taxon>
    </lineage>
</organism>
<dbReference type="CDD" id="cd14798">
    <property type="entry name" value="RX-CC_like"/>
    <property type="match status" value="1"/>
</dbReference>
<dbReference type="Gene3D" id="1.10.8.430">
    <property type="entry name" value="Helical domain of apoptotic protease-activating factors"/>
    <property type="match status" value="1"/>
</dbReference>
<evidence type="ECO:0000259" key="16">
    <source>
        <dbReference type="Pfam" id="PF23559"/>
    </source>
</evidence>
<name>A0ABD3AAU7_9GENT</name>
<dbReference type="InterPro" id="IPR002182">
    <property type="entry name" value="NB-ARC"/>
</dbReference>
<evidence type="ECO:0000256" key="5">
    <source>
        <dbReference type="ARBA" id="ARBA00022490"/>
    </source>
</evidence>
<dbReference type="GO" id="GO:0005524">
    <property type="term" value="F:ATP binding"/>
    <property type="evidence" value="ECO:0007669"/>
    <property type="project" value="UniProtKB-KW"/>
</dbReference>
<protein>
    <recommendedName>
        <fullName evidence="20">Late blight resistance protein homolog R1A-3</fullName>
    </recommendedName>
</protein>
<evidence type="ECO:0000256" key="2">
    <source>
        <dbReference type="ARBA" id="ARBA00004170"/>
    </source>
</evidence>
<dbReference type="Pfam" id="PF00931">
    <property type="entry name" value="NB-ARC"/>
    <property type="match status" value="1"/>
</dbReference>
<dbReference type="FunFam" id="1.10.10.10:FF:000322">
    <property type="entry name" value="Probable disease resistance protein At1g63360"/>
    <property type="match status" value="1"/>
</dbReference>
<dbReference type="InterPro" id="IPR041118">
    <property type="entry name" value="Rx_N"/>
</dbReference>
<keyword evidence="10" id="KW-0611">Plant defense</keyword>
<dbReference type="InterPro" id="IPR021929">
    <property type="entry name" value="R1A-like_N"/>
</dbReference>
<keyword evidence="11" id="KW-0067">ATP-binding</keyword>
<dbReference type="EMBL" id="JBJUIK010000005">
    <property type="protein sequence ID" value="KAL3527947.1"/>
    <property type="molecule type" value="Genomic_DNA"/>
</dbReference>
<evidence type="ECO:0000256" key="8">
    <source>
        <dbReference type="ARBA" id="ARBA00022737"/>
    </source>
</evidence>
<gene>
    <name evidence="18" type="ORF">ACH5RR_012603</name>
</gene>
<evidence type="ECO:0000259" key="14">
    <source>
        <dbReference type="Pfam" id="PF12061"/>
    </source>
</evidence>
<dbReference type="FunFam" id="3.40.50.300:FF:001091">
    <property type="entry name" value="Probable disease resistance protein At1g61300"/>
    <property type="match status" value="1"/>
</dbReference>
<keyword evidence="12" id="KW-0175">Coiled coil</keyword>
<keyword evidence="19" id="KW-1185">Reference proteome</keyword>
<evidence type="ECO:0000259" key="13">
    <source>
        <dbReference type="Pfam" id="PF00931"/>
    </source>
</evidence>
<dbReference type="Gene3D" id="3.40.50.300">
    <property type="entry name" value="P-loop containing nucleotide triphosphate hydrolases"/>
    <property type="match status" value="1"/>
</dbReference>
<dbReference type="InterPro" id="IPR032675">
    <property type="entry name" value="LRR_dom_sf"/>
</dbReference>
<evidence type="ECO:0008006" key="20">
    <source>
        <dbReference type="Google" id="ProtNLM"/>
    </source>
</evidence>
<keyword evidence="5" id="KW-0963">Cytoplasm</keyword>
<dbReference type="GO" id="GO:0009626">
    <property type="term" value="P:plant-type hypersensitive response"/>
    <property type="evidence" value="ECO:0007669"/>
    <property type="project" value="UniProtKB-KW"/>
</dbReference>
<feature type="domain" description="Disease resistance R13L4/SHOC-2-like LRR" evidence="17">
    <location>
        <begin position="969"/>
        <end position="1128"/>
    </location>
</feature>
<dbReference type="SUPFAM" id="SSF52540">
    <property type="entry name" value="P-loop containing nucleoside triphosphate hydrolases"/>
    <property type="match status" value="1"/>
</dbReference>
<evidence type="ECO:0000256" key="12">
    <source>
        <dbReference type="ARBA" id="ARBA00023054"/>
    </source>
</evidence>
<proteinExistence type="inferred from homology"/>
<comment type="subcellular location">
    <subcellularLocation>
        <location evidence="3">Cytoplasm</location>
    </subcellularLocation>
    <subcellularLocation>
        <location evidence="2">Membrane</location>
        <topology evidence="2">Peripheral membrane protein</topology>
    </subcellularLocation>
</comment>
<keyword evidence="9" id="KW-0547">Nucleotide-binding</keyword>
<evidence type="ECO:0000256" key="7">
    <source>
        <dbReference type="ARBA" id="ARBA00022667"/>
    </source>
</evidence>
<dbReference type="InterPro" id="IPR036388">
    <property type="entry name" value="WH-like_DNA-bd_sf"/>
</dbReference>
<accession>A0ABD3AAU7</accession>
<evidence type="ECO:0000256" key="4">
    <source>
        <dbReference type="ARBA" id="ARBA00008894"/>
    </source>
</evidence>
<evidence type="ECO:0000256" key="3">
    <source>
        <dbReference type="ARBA" id="ARBA00004496"/>
    </source>
</evidence>
<evidence type="ECO:0000256" key="10">
    <source>
        <dbReference type="ARBA" id="ARBA00022821"/>
    </source>
</evidence>
<sequence>MSSSSGRTCFDFALDALDWLLMEGGGGLPFHELSCYVENLKVEVRLLRTFDKCTRKWMIRSNQFYTGHCEEANCASFGCRIKELVSRIPNGIHSAYRTSGTRGAVSEIWRLLENVELLDTDIKELYAILLDQDRYSLGVPDPRQLVDLFDSLLENLVPLPVFYCKFKFDSRYNLYDLVEDLREKLMFLKNFISFVTRQGVVEDMQLIPLLIHIQVLAFNAARLIYVCWLDRFDREVGNKMEFEISQLLQKVNPVNVDPQVRETYIHVLTASKLSRSLSSHIFSPQKDGHIVAVNILDFLLDNLMEILESYTSFRLSVKDQMQKLHEGLRFLRNLLGEQHEKFNQLHDQMKDLIGVAVVDAGILMYSLSINEMKEGLAKETDIAAFHILKVLQFIMAEVAHIYSPMSSSFSFPRTNNLGSIDFLLENLKELETCEVHSVTLPKDQILTVQENLVFLTSFLQNIAEQCNKNEKLQALWSRVMEVAYKAELIIDSIMVRDKRDCSPLSLDIITEEIKFLKTVALENYDSVRHGTPAPGVTKTYSHMPSQVSAPAFNEFFVSLDEEVKTIIDGLTLGSKQLDIVSIVGMPGVGKTTLANQVYKDPLIMYHFHVLSWCTVSQVYSKHSLLLQILGDTGSKSSNKYLKMNEHDLAEELYKSLKGKRYFIVLDDVWDIDAWNSLKGSLPDDANGSRILFTSRSHNLCLLFKFDSKPHHLRLLTDKESWELLQNKLFGKKGCHPALAVVGMQIAKNCKGLPLAVVIVAGILASIEQDCWEEVGNSLGSSTVIGTEHCMKTLELSYRHLPDYLKSCLLYLGAFQEDQEIPVRRLLWLWMSEGFVQKNELKSLEDVAHEYLMDLIGRSLVMVTQKRSIGGVKSCRIHDLLHEFCVAKAKEESFLQILHGYNELFTSTRPYKPHRLCIYSIRKKELKMSRLFFPHLRCLLFFPYSRFIFRRQCHPDSRFIFARQRDYSFIFRIFKLLRVLDFGEVHLGQNFRWEVELLVHLRYLAIRCDLTSIPSGIANLSRLETFLIAGSTRGITLPNTIWNMKKMRHLCSSAGFTFPTENLELFLDLYDLDTLTLKIDSSSQNLQKIIKKLPSIRRLKCLTTRVPIENLKGLIMLDYLGQLESLQMVGSFFPELAFPLNLKKLTLSSYWKPWREISTIGKLPNLEVLKLLENSFMGENWEMEEGEFFNLRYLKLESLNINRWSASCDNIPYLQKLVLQFCNELKEVPFCLRDIPTIEMIEVKQCHKSTVSLVKQIQEVQMDMGNTGLKIVIQE</sequence>
<comment type="caution">
    <text evidence="18">The sequence shown here is derived from an EMBL/GenBank/DDBJ whole genome shotgun (WGS) entry which is preliminary data.</text>
</comment>
<evidence type="ECO:0000259" key="17">
    <source>
        <dbReference type="Pfam" id="PF23598"/>
    </source>
</evidence>
<comment type="function">
    <text evidence="1">Confers resistance to late blight (Phytophthora infestans) races carrying the avirulence gene Avr1. Resistance proteins guard the plant against pathogens that contain an appropriate avirulence protein via an indirect interaction with this avirulence protein. That triggers a defense system including the hypersensitive response, which restricts the pathogen growth.</text>
</comment>
<dbReference type="GO" id="GO:0005737">
    <property type="term" value="C:cytoplasm"/>
    <property type="evidence" value="ECO:0007669"/>
    <property type="project" value="UniProtKB-SubCell"/>
</dbReference>
<comment type="similarity">
    <text evidence="4">Belongs to the disease resistance NB-LRR family.</text>
</comment>
<dbReference type="SUPFAM" id="SSF52058">
    <property type="entry name" value="L domain-like"/>
    <property type="match status" value="1"/>
</dbReference>
<evidence type="ECO:0000259" key="15">
    <source>
        <dbReference type="Pfam" id="PF18052"/>
    </source>
</evidence>
<dbReference type="GO" id="GO:0051607">
    <property type="term" value="P:defense response to virus"/>
    <property type="evidence" value="ECO:0007669"/>
    <property type="project" value="UniProtKB-ARBA"/>
</dbReference>
<evidence type="ECO:0000256" key="1">
    <source>
        <dbReference type="ARBA" id="ARBA00002074"/>
    </source>
</evidence>
<dbReference type="InterPro" id="IPR044974">
    <property type="entry name" value="Disease_R_plants"/>
</dbReference>
<dbReference type="InterPro" id="IPR038005">
    <property type="entry name" value="RX-like_CC"/>
</dbReference>
<reference evidence="18 19" key="1">
    <citation type="submission" date="2024-11" db="EMBL/GenBank/DDBJ databases">
        <title>A near-complete genome assembly of Cinchona calisaya.</title>
        <authorList>
            <person name="Lian D.C."/>
            <person name="Zhao X.W."/>
            <person name="Wei L."/>
        </authorList>
    </citation>
    <scope>NUCLEOTIDE SEQUENCE [LARGE SCALE GENOMIC DNA]</scope>
    <source>
        <tissue evidence="18">Nenye</tissue>
    </source>
</reference>
<dbReference type="Gene3D" id="1.20.5.4130">
    <property type="match status" value="1"/>
</dbReference>
<dbReference type="InterPro" id="IPR055414">
    <property type="entry name" value="LRR_R13L4/SHOC2-like"/>
</dbReference>
<dbReference type="Proteomes" id="UP001630127">
    <property type="component" value="Unassembled WGS sequence"/>
</dbReference>
<dbReference type="Pfam" id="PF23598">
    <property type="entry name" value="LRR_14"/>
    <property type="match status" value="1"/>
</dbReference>
<keyword evidence="7" id="KW-0381">Hypersensitive response</keyword>
<evidence type="ECO:0000313" key="19">
    <source>
        <dbReference type="Proteomes" id="UP001630127"/>
    </source>
</evidence>
<dbReference type="InterPro" id="IPR042197">
    <property type="entry name" value="Apaf_helical"/>
</dbReference>
<dbReference type="Pfam" id="PF23559">
    <property type="entry name" value="WHD_DRP"/>
    <property type="match status" value="1"/>
</dbReference>
<dbReference type="PANTHER" id="PTHR23155">
    <property type="entry name" value="DISEASE RESISTANCE PROTEIN RP"/>
    <property type="match status" value="1"/>
</dbReference>
<dbReference type="PRINTS" id="PR00364">
    <property type="entry name" value="DISEASERSIST"/>
</dbReference>
<keyword evidence="8" id="KW-0677">Repeat</keyword>
<dbReference type="PANTHER" id="PTHR23155:SF1152">
    <property type="entry name" value="AAA+ ATPASE DOMAIN-CONTAINING PROTEIN"/>
    <property type="match status" value="1"/>
</dbReference>
<feature type="domain" description="NB-ARC" evidence="13">
    <location>
        <begin position="561"/>
        <end position="732"/>
    </location>
</feature>
<dbReference type="InterPro" id="IPR058922">
    <property type="entry name" value="WHD_DRP"/>
</dbReference>
<evidence type="ECO:0000256" key="9">
    <source>
        <dbReference type="ARBA" id="ARBA00022741"/>
    </source>
</evidence>
<feature type="domain" description="Disease resistance N-terminal" evidence="15">
    <location>
        <begin position="420"/>
        <end position="500"/>
    </location>
</feature>
<dbReference type="GO" id="GO:0016020">
    <property type="term" value="C:membrane"/>
    <property type="evidence" value="ECO:0007669"/>
    <property type="project" value="UniProtKB-SubCell"/>
</dbReference>